<protein>
    <submittedName>
        <fullName evidence="1">Uncharacterized protein</fullName>
    </submittedName>
</protein>
<reference evidence="1" key="2">
    <citation type="submission" date="2025-09" db="UniProtKB">
        <authorList>
            <consortium name="Ensembl"/>
        </authorList>
    </citation>
    <scope>IDENTIFICATION</scope>
</reference>
<accession>A0A8C4Q0T3</accession>
<reference evidence="1" key="1">
    <citation type="submission" date="2025-08" db="UniProtKB">
        <authorList>
            <consortium name="Ensembl"/>
        </authorList>
    </citation>
    <scope>IDENTIFICATION</scope>
</reference>
<evidence type="ECO:0000313" key="1">
    <source>
        <dbReference type="Ensembl" id="ENSEBUP00000008216.1"/>
    </source>
</evidence>
<dbReference type="Ensembl" id="ENSEBUT00000008711.1">
    <property type="protein sequence ID" value="ENSEBUP00000008216.1"/>
    <property type="gene ID" value="ENSEBUG00000005341.1"/>
</dbReference>
<dbReference type="PANTHER" id="PTHR46738:SF1">
    <property type="entry name" value="UBIQUITIN-ASSOCIATED DOMAIN-CONTAINING PROTEIN 1"/>
    <property type="match status" value="1"/>
</dbReference>
<organism evidence="1 2">
    <name type="scientific">Eptatretus burgeri</name>
    <name type="common">Inshore hagfish</name>
    <dbReference type="NCBI Taxonomy" id="7764"/>
    <lineage>
        <taxon>Eukaryota</taxon>
        <taxon>Metazoa</taxon>
        <taxon>Chordata</taxon>
        <taxon>Craniata</taxon>
        <taxon>Vertebrata</taxon>
        <taxon>Cyclostomata</taxon>
        <taxon>Myxini</taxon>
        <taxon>Myxiniformes</taxon>
        <taxon>Myxinidae</taxon>
        <taxon>Eptatretinae</taxon>
        <taxon>Eptatretus</taxon>
    </lineage>
</organism>
<evidence type="ECO:0000313" key="2">
    <source>
        <dbReference type="Proteomes" id="UP000694388"/>
    </source>
</evidence>
<dbReference type="PANTHER" id="PTHR46738">
    <property type="entry name" value="UBIQUITIN-ASSOCIATED DOMAIN-CONTAINING PROTEIN 1"/>
    <property type="match status" value="1"/>
</dbReference>
<keyword evidence="2" id="KW-1185">Reference proteome</keyword>
<proteinExistence type="predicted"/>
<dbReference type="AlphaFoldDB" id="A0A8C4Q0T3"/>
<dbReference type="GO" id="GO:0000151">
    <property type="term" value="C:ubiquitin ligase complex"/>
    <property type="evidence" value="ECO:0007669"/>
    <property type="project" value="TreeGrafter"/>
</dbReference>
<name>A0A8C4Q0T3_EPTBU</name>
<dbReference type="InterPro" id="IPR052476">
    <property type="entry name" value="UBAC1"/>
</dbReference>
<dbReference type="Proteomes" id="UP000694388">
    <property type="component" value="Unplaced"/>
</dbReference>
<sequence length="202" mass="22346">MFVEEEKIFSPGVLRVIVCSFEGVQRMLELQQDQPARILVEMFREKCETSGPDDPKSLSRYRIIHVSTERELNGAFGLGVQDVQDRDVLLILKKQSNLTPTRMVAAEEKVSSREPYRIFIPLSPLYPPAWSCLPPHLSAWSCFPSRPPVWSSLHPCTLLLGPPCPPCPPALSSLPPAPSCLVLFSPVPSCLVAVLPACIFGP</sequence>